<dbReference type="Gene3D" id="3.40.50.300">
    <property type="entry name" value="P-loop containing nucleotide triphosphate hydrolases"/>
    <property type="match status" value="1"/>
</dbReference>
<evidence type="ECO:0000256" key="1">
    <source>
        <dbReference type="SAM" id="MobiDB-lite"/>
    </source>
</evidence>
<evidence type="ECO:0000313" key="4">
    <source>
        <dbReference type="Proteomes" id="UP000297422"/>
    </source>
</evidence>
<dbReference type="InterPro" id="IPR027417">
    <property type="entry name" value="P-loop_NTPase"/>
</dbReference>
<dbReference type="Pfam" id="PF07693">
    <property type="entry name" value="KAP_NTPase"/>
    <property type="match status" value="1"/>
</dbReference>
<feature type="region of interest" description="Disordered" evidence="1">
    <location>
        <begin position="21"/>
        <end position="48"/>
    </location>
</feature>
<reference evidence="4" key="1">
    <citation type="journal article" date="2019" name="PLoS Negl. Trop. Dis.">
        <title>Revisiting the worldwide diversity of Leptospira species in the environment.</title>
        <authorList>
            <person name="Vincent A.T."/>
            <person name="Schiettekatte O."/>
            <person name="Bourhy P."/>
            <person name="Veyrier F.J."/>
            <person name="Picardeau M."/>
        </authorList>
    </citation>
    <scope>NUCLEOTIDE SEQUENCE [LARGE SCALE GENOMIC DNA]</scope>
    <source>
        <strain evidence="4">201702407</strain>
    </source>
</reference>
<dbReference type="InterPro" id="IPR052754">
    <property type="entry name" value="NTPase_KAP_P-loop"/>
</dbReference>
<dbReference type="SUPFAM" id="SSF52540">
    <property type="entry name" value="P-loop containing nucleoside triphosphate hydrolases"/>
    <property type="match status" value="1"/>
</dbReference>
<feature type="domain" description="KAP NTPase" evidence="2">
    <location>
        <begin position="51"/>
        <end position="326"/>
    </location>
</feature>
<evidence type="ECO:0000259" key="2">
    <source>
        <dbReference type="Pfam" id="PF07693"/>
    </source>
</evidence>
<sequence length="711" mass="81940">MLNWFRKCIYKDKQFDRDDIFNPSASGNTDGRILSPDNPIQSKESDTLGRTDFARSTAQYVLQLNSEEGLVVGILGPWGSGKTSFINLMKEEFELHSAPILEFNPWMFSGAEQLVDRFFIELSAQLKVRKDFSEIALKMAEYGSSISKLNWIPYIGEWLGMFGKFVNFIKELLGKAKKGVFETRNRLENALKILNRSIIIIIDDIDRLSSQEIKDIFKLVRLTGCFPKIIYVLAFDRSRVEFALEETGLKGRDYLEKILQLAIDLPEYEPNILRREILNEIEASLNGINNYGLFDQSRWPDIFEEIVLPLFKNLRDVRRYGLALRSTIIHLKGEVSLVDVLALESVRIFLPDHFKLLYKSLSALTFVPHHSNENAAQKEALEKIVSTKDEKEPVLRSLINRIFPTGNRHIGGVSYSKYPEAQWLHERRVANVDILKLYFEGVAGPGLSSFFIAQTAFSYLSNEERFDAYLNSIEEGKLENVISSLELFEEKIKEEHVVPGVVVLLRILDKIPDRIRGMLEIDKEMIVQRMTYRLLKYLTDEIKLCNAVDIILLKLPFLSLKLIVINQIGHVEKVGHKLISKESSEKYEKAWFDELVNMDFLTLKKDPNLLRVFIYAKRFSKEQNIAFGIPNDPEITLKLLEGAVGYSRSQPFGTRAVRTETRLSWNSLIFVYDDIDALRIRIDDLKISEISKDEELLKLTDEYLNGNYSNE</sequence>
<evidence type="ECO:0000313" key="3">
    <source>
        <dbReference type="EMBL" id="TGM18962.1"/>
    </source>
</evidence>
<protein>
    <submittedName>
        <fullName evidence="3">NTPase KAP</fullName>
    </submittedName>
</protein>
<gene>
    <name evidence="3" type="ORF">EHQ90_05395</name>
</gene>
<name>A0ABY2N9D2_9LEPT</name>
<dbReference type="InterPro" id="IPR011646">
    <property type="entry name" value="KAP_P-loop"/>
</dbReference>
<dbReference type="EMBL" id="RQGT01000032">
    <property type="protein sequence ID" value="TGM18962.1"/>
    <property type="molecule type" value="Genomic_DNA"/>
</dbReference>
<keyword evidence="4" id="KW-1185">Reference proteome</keyword>
<organism evidence="3 4">
    <name type="scientific">Leptospira stimsonii</name>
    <dbReference type="NCBI Taxonomy" id="2202203"/>
    <lineage>
        <taxon>Bacteria</taxon>
        <taxon>Pseudomonadati</taxon>
        <taxon>Spirochaetota</taxon>
        <taxon>Spirochaetia</taxon>
        <taxon>Leptospirales</taxon>
        <taxon>Leptospiraceae</taxon>
        <taxon>Leptospira</taxon>
    </lineage>
</organism>
<dbReference type="PANTHER" id="PTHR22674:SF6">
    <property type="entry name" value="NTPASE KAP FAMILY P-LOOP DOMAIN-CONTAINING PROTEIN 1"/>
    <property type="match status" value="1"/>
</dbReference>
<proteinExistence type="predicted"/>
<dbReference type="PANTHER" id="PTHR22674">
    <property type="entry name" value="NTPASE, KAP FAMILY P-LOOP DOMAIN-CONTAINING 1"/>
    <property type="match status" value="1"/>
</dbReference>
<accession>A0ABY2N9D2</accession>
<dbReference type="RefSeq" id="WP_135684301.1">
    <property type="nucleotide sequence ID" value="NZ_RQEQ01000036.1"/>
</dbReference>
<comment type="caution">
    <text evidence="3">The sequence shown here is derived from an EMBL/GenBank/DDBJ whole genome shotgun (WGS) entry which is preliminary data.</text>
</comment>
<dbReference type="Proteomes" id="UP000297422">
    <property type="component" value="Unassembled WGS sequence"/>
</dbReference>